<dbReference type="EMBL" id="BEXT01000001">
    <property type="protein sequence ID" value="GBC61545.1"/>
    <property type="molecule type" value="Genomic_DNA"/>
</dbReference>
<dbReference type="GO" id="GO:0050660">
    <property type="term" value="F:flavin adenine dinucleotide binding"/>
    <property type="evidence" value="ECO:0007669"/>
    <property type="project" value="InterPro"/>
</dbReference>
<dbReference type="GO" id="GO:0016627">
    <property type="term" value="F:oxidoreductase activity, acting on the CH-CH group of donors"/>
    <property type="evidence" value="ECO:0007669"/>
    <property type="project" value="InterPro"/>
</dbReference>
<reference evidence="2" key="1">
    <citation type="submission" date="2017-11" db="EMBL/GenBank/DDBJ databases">
        <authorList>
            <person name="Watanabe M."/>
            <person name="Kojima H."/>
        </authorList>
    </citation>
    <scope>NUCLEOTIDE SEQUENCE [LARGE SCALE GENOMIC DNA]</scope>
    <source>
        <strain evidence="2">Tokyo 01</strain>
    </source>
</reference>
<gene>
    <name evidence="1" type="ORF">DENIS_2507</name>
</gene>
<dbReference type="RefSeq" id="WP_124328824.1">
    <property type="nucleotide sequence ID" value="NZ_BEXT01000001.1"/>
</dbReference>
<sequence>MAQLISDRRDIDFVLYEQMKAEDLFKTEKFSEFNRKTADMIISEARNFAIREILPTYAEGDREGVRFDKGKVTVPACFRRAHKLFAEGEWGAMTANPEWGGQGLPHLIAQIASEGWGLNIMWFYFCINNYNNLISN</sequence>
<dbReference type="PANTHER" id="PTHR42803:SF1">
    <property type="entry name" value="BROAD-SPECIFICITY LINEAR ACYL-COA DEHYDROGENASE FADE5"/>
    <property type="match status" value="1"/>
</dbReference>
<accession>A0A401FX54</accession>
<dbReference type="Gene3D" id="1.10.540.10">
    <property type="entry name" value="Acyl-CoA dehydrogenase/oxidase, N-terminal domain"/>
    <property type="match status" value="1"/>
</dbReference>
<protein>
    <submittedName>
        <fullName evidence="1">Acyl-CoA dehydrogenase</fullName>
    </submittedName>
</protein>
<proteinExistence type="predicted"/>
<dbReference type="InterPro" id="IPR052166">
    <property type="entry name" value="Diverse_Acyl-CoA_DH"/>
</dbReference>
<evidence type="ECO:0000313" key="2">
    <source>
        <dbReference type="Proteomes" id="UP000288096"/>
    </source>
</evidence>
<dbReference type="OrthoDB" id="9775090at2"/>
<dbReference type="Proteomes" id="UP000288096">
    <property type="component" value="Unassembled WGS sequence"/>
</dbReference>
<dbReference type="AlphaFoldDB" id="A0A401FX54"/>
<comment type="caution">
    <text evidence="1">The sequence shown here is derived from an EMBL/GenBank/DDBJ whole genome shotgun (WGS) entry which is preliminary data.</text>
</comment>
<dbReference type="InterPro" id="IPR037069">
    <property type="entry name" value="AcylCoA_DH/ox_N_sf"/>
</dbReference>
<keyword evidence="2" id="KW-1185">Reference proteome</keyword>
<dbReference type="PANTHER" id="PTHR42803">
    <property type="entry name" value="ACYL-COA DEHYDROGENASE"/>
    <property type="match status" value="1"/>
</dbReference>
<dbReference type="SUPFAM" id="SSF56645">
    <property type="entry name" value="Acyl-CoA dehydrogenase NM domain-like"/>
    <property type="match status" value="1"/>
</dbReference>
<evidence type="ECO:0000313" key="1">
    <source>
        <dbReference type="EMBL" id="GBC61545.1"/>
    </source>
</evidence>
<organism evidence="1 2">
    <name type="scientific">Desulfonema ishimotonii</name>
    <dbReference type="NCBI Taxonomy" id="45657"/>
    <lineage>
        <taxon>Bacteria</taxon>
        <taxon>Pseudomonadati</taxon>
        <taxon>Thermodesulfobacteriota</taxon>
        <taxon>Desulfobacteria</taxon>
        <taxon>Desulfobacterales</taxon>
        <taxon>Desulfococcaceae</taxon>
        <taxon>Desulfonema</taxon>
    </lineage>
</organism>
<dbReference type="InterPro" id="IPR009100">
    <property type="entry name" value="AcylCoA_DH/oxidase_NM_dom_sf"/>
</dbReference>
<name>A0A401FX54_9BACT</name>
<reference evidence="2" key="2">
    <citation type="submission" date="2019-01" db="EMBL/GenBank/DDBJ databases">
        <title>Genome sequence of Desulfonema ishimotonii strain Tokyo 01.</title>
        <authorList>
            <person name="Fukui M."/>
        </authorList>
    </citation>
    <scope>NUCLEOTIDE SEQUENCE [LARGE SCALE GENOMIC DNA]</scope>
    <source>
        <strain evidence="2">Tokyo 01</strain>
    </source>
</reference>